<protein>
    <recommendedName>
        <fullName evidence="3">SET domain-containing protein</fullName>
    </recommendedName>
</protein>
<dbReference type="Gene3D" id="3.90.1410.10">
    <property type="entry name" value="set domain protein methyltransferase, domain 1"/>
    <property type="match status" value="1"/>
</dbReference>
<dbReference type="GO" id="GO:0016279">
    <property type="term" value="F:protein-lysine N-methyltransferase activity"/>
    <property type="evidence" value="ECO:0007669"/>
    <property type="project" value="TreeGrafter"/>
</dbReference>
<dbReference type="EMBL" id="MU001642">
    <property type="protein sequence ID" value="KAF2478948.1"/>
    <property type="molecule type" value="Genomic_DNA"/>
</dbReference>
<keyword evidence="2" id="KW-1185">Reference proteome</keyword>
<dbReference type="RefSeq" id="XP_033585518.1">
    <property type="nucleotide sequence ID" value="XM_033731720.1"/>
</dbReference>
<gene>
    <name evidence="1" type="ORF">BDY17DRAFT_257805</name>
</gene>
<dbReference type="OrthoDB" id="42889at2759"/>
<sequence>MAASPTELAALEQWFRANHGHLHPGIHLQHDDIFGVHYRTRATIEAGVCVASASHAVALSYLNALVDEHFPVFQQQRHRFPVAAAGFFYLMSQWVNREISFWKAYLDTLPTPEADFSQPLFFEQAADTAWLEGTDVWHTVRAREEVYRNYFDDGIAILRQEGIDVQPYTCDLWTTYKSTLDGRREAVLLDMSAVPREDLEFPVLFPGLDAANHNPRTKVDWVFDVAQFSVIVAETIEAGAEVCNNYGPKGNGELLIGYGFCIPDNPHDTVALTLKAPPRELQLQIQQARPAYLNACGDWNSEKATFRLGRPRCELSHASHLFSELPEALLELLVYILRHERGLPFHAIDEPRQYLDSEGRRYLPHIARMIVQSLNATAVRLQSAKLPSEPQNCKQQQAAIYRQGQVDIINALINTLKTYTRSLLWQPSPNQSMPTHPCLIRLQDFIDASKSSGTLDDAFLTGIGASANTTDLTELRLAEWEEDVWVLALCYSHLGSHRVDNSRSEPIDDSTGHEPGQAGDLMDIVDTAASVCPDSIWANERWSASYIASIGGRILQHDSFMIMCPKPGHEEVAEPTLCVYLDSWPGG</sequence>
<dbReference type="InterPro" id="IPR050600">
    <property type="entry name" value="SETD3_SETD6_MTase"/>
</dbReference>
<evidence type="ECO:0008006" key="3">
    <source>
        <dbReference type="Google" id="ProtNLM"/>
    </source>
</evidence>
<dbReference type="Proteomes" id="UP000799767">
    <property type="component" value="Unassembled WGS sequence"/>
</dbReference>
<dbReference type="InterPro" id="IPR046341">
    <property type="entry name" value="SET_dom_sf"/>
</dbReference>
<dbReference type="GeneID" id="54472722"/>
<accession>A0A6A6PG30</accession>
<evidence type="ECO:0000313" key="2">
    <source>
        <dbReference type="Proteomes" id="UP000799767"/>
    </source>
</evidence>
<dbReference type="PANTHER" id="PTHR13271">
    <property type="entry name" value="UNCHARACTERIZED PUTATIVE METHYLTRANSFERASE"/>
    <property type="match status" value="1"/>
</dbReference>
<evidence type="ECO:0000313" key="1">
    <source>
        <dbReference type="EMBL" id="KAF2478948.1"/>
    </source>
</evidence>
<name>A0A6A6PG30_9PEZI</name>
<reference evidence="1" key="1">
    <citation type="journal article" date="2020" name="Stud. Mycol.">
        <title>101 Dothideomycetes genomes: a test case for predicting lifestyles and emergence of pathogens.</title>
        <authorList>
            <person name="Haridas S."/>
            <person name="Albert R."/>
            <person name="Binder M."/>
            <person name="Bloem J."/>
            <person name="Labutti K."/>
            <person name="Salamov A."/>
            <person name="Andreopoulos B."/>
            <person name="Baker S."/>
            <person name="Barry K."/>
            <person name="Bills G."/>
            <person name="Bluhm B."/>
            <person name="Cannon C."/>
            <person name="Castanera R."/>
            <person name="Culley D."/>
            <person name="Daum C."/>
            <person name="Ezra D."/>
            <person name="Gonzalez J."/>
            <person name="Henrissat B."/>
            <person name="Kuo A."/>
            <person name="Liang C."/>
            <person name="Lipzen A."/>
            <person name="Lutzoni F."/>
            <person name="Magnuson J."/>
            <person name="Mondo S."/>
            <person name="Nolan M."/>
            <person name="Ohm R."/>
            <person name="Pangilinan J."/>
            <person name="Park H.-J."/>
            <person name="Ramirez L."/>
            <person name="Alfaro M."/>
            <person name="Sun H."/>
            <person name="Tritt A."/>
            <person name="Yoshinaga Y."/>
            <person name="Zwiers L.-H."/>
            <person name="Turgeon B."/>
            <person name="Goodwin S."/>
            <person name="Spatafora J."/>
            <person name="Crous P."/>
            <person name="Grigoriev I."/>
        </authorList>
    </citation>
    <scope>NUCLEOTIDE SEQUENCE</scope>
    <source>
        <strain evidence="1">CBS 113389</strain>
    </source>
</reference>
<organism evidence="1 2">
    <name type="scientific">Neohortaea acidophila</name>
    <dbReference type="NCBI Taxonomy" id="245834"/>
    <lineage>
        <taxon>Eukaryota</taxon>
        <taxon>Fungi</taxon>
        <taxon>Dikarya</taxon>
        <taxon>Ascomycota</taxon>
        <taxon>Pezizomycotina</taxon>
        <taxon>Dothideomycetes</taxon>
        <taxon>Dothideomycetidae</taxon>
        <taxon>Mycosphaerellales</taxon>
        <taxon>Teratosphaeriaceae</taxon>
        <taxon>Neohortaea</taxon>
    </lineage>
</organism>
<proteinExistence type="predicted"/>
<dbReference type="SUPFAM" id="SSF82199">
    <property type="entry name" value="SET domain"/>
    <property type="match status" value="1"/>
</dbReference>
<dbReference type="AlphaFoldDB" id="A0A6A6PG30"/>